<dbReference type="STRING" id="1348774.AB433_10130"/>
<evidence type="ECO:0000313" key="1">
    <source>
        <dbReference type="EMBL" id="AKM10241.1"/>
    </source>
</evidence>
<name>A0A0G3XI02_9SPHN</name>
<accession>A0A0G3XI02</accession>
<dbReference type="OrthoDB" id="9803697at2"/>
<protein>
    <submittedName>
        <fullName evidence="1">Uncharacterized protein</fullName>
    </submittedName>
</protein>
<organism evidence="1 2">
    <name type="scientific">Croceicoccus naphthovorans</name>
    <dbReference type="NCBI Taxonomy" id="1348774"/>
    <lineage>
        <taxon>Bacteria</taxon>
        <taxon>Pseudomonadati</taxon>
        <taxon>Pseudomonadota</taxon>
        <taxon>Alphaproteobacteria</taxon>
        <taxon>Sphingomonadales</taxon>
        <taxon>Erythrobacteraceae</taxon>
        <taxon>Croceicoccus</taxon>
    </lineage>
</organism>
<dbReference type="RefSeq" id="WP_047820912.1">
    <property type="nucleotide sequence ID" value="NZ_CP011770.1"/>
</dbReference>
<keyword evidence="2" id="KW-1185">Reference proteome</keyword>
<reference evidence="1 2" key="1">
    <citation type="submission" date="2015-06" db="EMBL/GenBank/DDBJ databases">
        <authorList>
            <person name="Zeng Y."/>
            <person name="Huang Y."/>
        </authorList>
    </citation>
    <scope>NUCLEOTIDE SEQUENCE [LARGE SCALE GENOMIC DNA]</scope>
    <source>
        <strain evidence="1 2">PQ-2</strain>
    </source>
</reference>
<dbReference type="Pfam" id="PF09939">
    <property type="entry name" value="DUF2171"/>
    <property type="match status" value="1"/>
</dbReference>
<dbReference type="KEGG" id="cna:AB433_10130"/>
<evidence type="ECO:0000313" key="2">
    <source>
        <dbReference type="Proteomes" id="UP000035287"/>
    </source>
</evidence>
<dbReference type="AlphaFoldDB" id="A0A0G3XI02"/>
<dbReference type="PATRIC" id="fig|1348774.3.peg.2123"/>
<proteinExistence type="predicted"/>
<sequence>MFEKLRIKEHMEVTDANGRHLGTVDEVEDDRIKLTRTDSSDNMHHFLSLNDVDKIDDNRVYLKSAAVIPEGVA</sequence>
<dbReference type="Proteomes" id="UP000035287">
    <property type="component" value="Chromosome"/>
</dbReference>
<dbReference type="EMBL" id="CP011770">
    <property type="protein sequence ID" value="AKM10241.1"/>
    <property type="molecule type" value="Genomic_DNA"/>
</dbReference>
<dbReference type="InterPro" id="IPR018684">
    <property type="entry name" value="DUF2171"/>
</dbReference>
<gene>
    <name evidence="1" type="ORF">AB433_10130</name>
</gene>